<organism evidence="1 2">
    <name type="scientific">Alkalibacter saccharofermentans DSM 14828</name>
    <dbReference type="NCBI Taxonomy" id="1120975"/>
    <lineage>
        <taxon>Bacteria</taxon>
        <taxon>Bacillati</taxon>
        <taxon>Bacillota</taxon>
        <taxon>Clostridia</taxon>
        <taxon>Eubacteriales</taxon>
        <taxon>Eubacteriaceae</taxon>
        <taxon>Alkalibacter</taxon>
    </lineage>
</organism>
<evidence type="ECO:0000313" key="2">
    <source>
        <dbReference type="Proteomes" id="UP000184251"/>
    </source>
</evidence>
<name>A0A1M4VAQ7_9FIRM</name>
<dbReference type="RefSeq" id="WP_073269916.1">
    <property type="nucleotide sequence ID" value="NZ_FQTU01000005.1"/>
</dbReference>
<keyword evidence="2" id="KW-1185">Reference proteome</keyword>
<gene>
    <name evidence="1" type="ORF">SAMN02746064_00922</name>
</gene>
<dbReference type="Proteomes" id="UP000184251">
    <property type="component" value="Unassembled WGS sequence"/>
</dbReference>
<reference evidence="1 2" key="1">
    <citation type="submission" date="2016-11" db="EMBL/GenBank/DDBJ databases">
        <authorList>
            <person name="Jaros S."/>
            <person name="Januszkiewicz K."/>
            <person name="Wedrychowicz H."/>
        </authorList>
    </citation>
    <scope>NUCLEOTIDE SEQUENCE [LARGE SCALE GENOMIC DNA]</scope>
    <source>
        <strain evidence="1 2">DSM 14828</strain>
    </source>
</reference>
<sequence length="106" mass="12644">MPRLVRKASPTSMMRGINKDKIFNEYRDKIFFEELMGTLLKESEVQIRVRVKRDTSQPTVKTDIRFEKCPCRVFFKAHDNHLNISRATTRKAYHHNQEFSHNFSGR</sequence>
<proteinExistence type="predicted"/>
<evidence type="ECO:0000313" key="1">
    <source>
        <dbReference type="EMBL" id="SHE65878.1"/>
    </source>
</evidence>
<dbReference type="AlphaFoldDB" id="A0A1M4VAQ7"/>
<dbReference type="STRING" id="1120975.SAMN02746064_00922"/>
<dbReference type="EMBL" id="FQTU01000005">
    <property type="protein sequence ID" value="SHE65878.1"/>
    <property type="molecule type" value="Genomic_DNA"/>
</dbReference>
<accession>A0A1M4VAQ7</accession>
<protein>
    <submittedName>
        <fullName evidence="1">Uncharacterized protein</fullName>
    </submittedName>
</protein>